<feature type="compositionally biased region" description="Basic residues" evidence="1">
    <location>
        <begin position="1"/>
        <end position="14"/>
    </location>
</feature>
<feature type="non-terminal residue" evidence="2">
    <location>
        <position position="1"/>
    </location>
</feature>
<dbReference type="GO" id="GO:0008444">
    <property type="term" value="F:CDP-diacylglycerol-glycerol-3-phosphate 3-phosphatidyltransferase activity"/>
    <property type="evidence" value="ECO:0007669"/>
    <property type="project" value="UniProtKB-EC"/>
</dbReference>
<feature type="compositionally biased region" description="Basic residues" evidence="1">
    <location>
        <begin position="104"/>
        <end position="114"/>
    </location>
</feature>
<accession>A0A6J4JCI9</accession>
<feature type="compositionally biased region" description="Low complexity" evidence="1">
    <location>
        <begin position="139"/>
        <end position="155"/>
    </location>
</feature>
<organism evidence="2">
    <name type="scientific">uncultured Blastococcus sp</name>
    <dbReference type="NCBI Taxonomy" id="217144"/>
    <lineage>
        <taxon>Bacteria</taxon>
        <taxon>Bacillati</taxon>
        <taxon>Actinomycetota</taxon>
        <taxon>Actinomycetes</taxon>
        <taxon>Geodermatophilales</taxon>
        <taxon>Geodermatophilaceae</taxon>
        <taxon>Blastococcus</taxon>
        <taxon>environmental samples</taxon>
    </lineage>
</organism>
<feature type="region of interest" description="Disordered" evidence="1">
    <location>
        <begin position="79"/>
        <end position="175"/>
    </location>
</feature>
<protein>
    <submittedName>
        <fullName evidence="2">CDP-diacylglycerol--glycerol-3-phosphate 3-phosphatidyltransferase</fullName>
        <ecNumber evidence="2">2.7.8.5</ecNumber>
    </submittedName>
</protein>
<dbReference type="EMBL" id="CADCTN010000227">
    <property type="protein sequence ID" value="CAA9272698.1"/>
    <property type="molecule type" value="Genomic_DNA"/>
</dbReference>
<feature type="region of interest" description="Disordered" evidence="1">
    <location>
        <begin position="207"/>
        <end position="226"/>
    </location>
</feature>
<gene>
    <name evidence="2" type="ORF">AVDCRST_MAG52-3331</name>
</gene>
<evidence type="ECO:0000313" key="2">
    <source>
        <dbReference type="EMBL" id="CAA9272698.1"/>
    </source>
</evidence>
<feature type="compositionally biased region" description="Basic residues" evidence="1">
    <location>
        <begin position="122"/>
        <end position="138"/>
    </location>
</feature>
<keyword evidence="2" id="KW-0808">Transferase</keyword>
<feature type="region of interest" description="Disordered" evidence="1">
    <location>
        <begin position="1"/>
        <end position="40"/>
    </location>
</feature>
<feature type="non-terminal residue" evidence="2">
    <location>
        <position position="226"/>
    </location>
</feature>
<dbReference type="EC" id="2.7.8.5" evidence="2"/>
<evidence type="ECO:0000256" key="1">
    <source>
        <dbReference type="SAM" id="MobiDB-lite"/>
    </source>
</evidence>
<dbReference type="AlphaFoldDB" id="A0A6J4JCI9"/>
<sequence length="226" mass="23951">DVVRRGCRPHRPLGRSRGDGRLRADDRSGRPARPRLDVAERAVGTPAAGCPGLPLAAAGAGGGRLGRRDPHGVRLHRLARRQAGPLAGPEQQARRPARSGGRPALHRQHPRRARAARDRPRLARRGAGRPRVRPHRPAPRAAPLRVPAAAGALPRQGRDPPAAVRLPRSAAGRRQRVAGHRHRAGGLGLHHLGHGALRPGRGLLPDPGGRHRARRAGGHPPAAGTV</sequence>
<reference evidence="2" key="1">
    <citation type="submission" date="2020-02" db="EMBL/GenBank/DDBJ databases">
        <authorList>
            <person name="Meier V. D."/>
        </authorList>
    </citation>
    <scope>NUCLEOTIDE SEQUENCE</scope>
    <source>
        <strain evidence="2">AVDCRST_MAG52</strain>
    </source>
</reference>
<proteinExistence type="predicted"/>
<name>A0A6J4JCI9_9ACTN</name>
<feature type="compositionally biased region" description="Basic and acidic residues" evidence="1">
    <location>
        <begin position="16"/>
        <end position="40"/>
    </location>
</feature>